<dbReference type="InterPro" id="IPR050137">
    <property type="entry name" value="PyrR_bifunctional"/>
</dbReference>
<dbReference type="Gene3D" id="3.40.50.2020">
    <property type="match status" value="1"/>
</dbReference>
<organism evidence="2 3">
    <name type="scientific">Arcticibacter tournemirensis</name>
    <dbReference type="NCBI Taxonomy" id="699437"/>
    <lineage>
        <taxon>Bacteria</taxon>
        <taxon>Pseudomonadati</taxon>
        <taxon>Bacteroidota</taxon>
        <taxon>Sphingobacteriia</taxon>
        <taxon>Sphingobacteriales</taxon>
        <taxon>Sphingobacteriaceae</taxon>
        <taxon>Arcticibacter</taxon>
    </lineage>
</organism>
<dbReference type="CDD" id="cd06223">
    <property type="entry name" value="PRTases_typeI"/>
    <property type="match status" value="1"/>
</dbReference>
<feature type="domain" description="Phosphoribosyltransferase" evidence="1">
    <location>
        <begin position="12"/>
        <end position="155"/>
    </location>
</feature>
<keyword evidence="2" id="KW-0328">Glycosyltransferase</keyword>
<dbReference type="AlphaFoldDB" id="A0A4Q0M8K5"/>
<keyword evidence="2" id="KW-0808">Transferase</keyword>
<proteinExistence type="predicted"/>
<evidence type="ECO:0000259" key="1">
    <source>
        <dbReference type="Pfam" id="PF00156"/>
    </source>
</evidence>
<gene>
    <name evidence="2" type="ORF">EKH83_12490</name>
</gene>
<accession>A0A4Q0M8K5</accession>
<dbReference type="InterPro" id="IPR000836">
    <property type="entry name" value="PRTase_dom"/>
</dbReference>
<protein>
    <submittedName>
        <fullName evidence="2">Phosphoribosyltransferase</fullName>
    </submittedName>
</protein>
<dbReference type="Pfam" id="PF00156">
    <property type="entry name" value="Pribosyltran"/>
    <property type="match status" value="1"/>
</dbReference>
<dbReference type="Proteomes" id="UP000290848">
    <property type="component" value="Unassembled WGS sequence"/>
</dbReference>
<dbReference type="GO" id="GO:0016757">
    <property type="term" value="F:glycosyltransferase activity"/>
    <property type="evidence" value="ECO:0007669"/>
    <property type="project" value="UniProtKB-KW"/>
</dbReference>
<sequence>MNQPLVILTPAQIQQKITRIAYQVWEDNINEPEIIIAGIIEYGFVIAGRLKAELEKISDIKITLIKISLDKNSTHLEATTDSPIDQCRNNVVIVIDDVINTGRTLAYGIGLFLEIPLKKLRTVALVERSHRIFPVSPDYVGTMLATITKEHVDVLLDDNNREKDVVYLS</sequence>
<dbReference type="PANTHER" id="PTHR11608">
    <property type="entry name" value="BIFUNCTIONAL PROTEIN PYRR"/>
    <property type="match status" value="1"/>
</dbReference>
<reference evidence="2 3" key="1">
    <citation type="submission" date="2018-12" db="EMBL/GenBank/DDBJ databases">
        <title>The Draft Genome Sequence of the Soil Bacterium Pedobacter tournemirensis R1.</title>
        <authorList>
            <person name="He J."/>
        </authorList>
    </citation>
    <scope>NUCLEOTIDE SEQUENCE [LARGE SCALE GENOMIC DNA]</scope>
    <source>
        <strain evidence="2 3">R1</strain>
    </source>
</reference>
<evidence type="ECO:0000313" key="3">
    <source>
        <dbReference type="Proteomes" id="UP000290848"/>
    </source>
</evidence>
<dbReference type="RefSeq" id="WP_128769762.1">
    <property type="nucleotide sequence ID" value="NZ_RXOC01000007.1"/>
</dbReference>
<dbReference type="EMBL" id="RXOC01000007">
    <property type="protein sequence ID" value="RXF69490.1"/>
    <property type="molecule type" value="Genomic_DNA"/>
</dbReference>
<dbReference type="PANTHER" id="PTHR11608:SF0">
    <property type="entry name" value="BIFUNCTIONAL PROTEIN PYRR"/>
    <property type="match status" value="1"/>
</dbReference>
<evidence type="ECO:0000313" key="2">
    <source>
        <dbReference type="EMBL" id="RXF69490.1"/>
    </source>
</evidence>
<comment type="caution">
    <text evidence="2">The sequence shown here is derived from an EMBL/GenBank/DDBJ whole genome shotgun (WGS) entry which is preliminary data.</text>
</comment>
<dbReference type="SUPFAM" id="SSF53271">
    <property type="entry name" value="PRTase-like"/>
    <property type="match status" value="1"/>
</dbReference>
<dbReference type="InterPro" id="IPR029057">
    <property type="entry name" value="PRTase-like"/>
</dbReference>
<name>A0A4Q0M8K5_9SPHI</name>